<comment type="caution">
    <text evidence="1">The sequence shown here is derived from an EMBL/GenBank/DDBJ whole genome shotgun (WGS) entry which is preliminary data.</text>
</comment>
<name>A0A369XHM8_9PROT</name>
<dbReference type="Pfam" id="PF04365">
    <property type="entry name" value="BrnT_toxin"/>
    <property type="match status" value="1"/>
</dbReference>
<sequence length="102" mass="11627">MAATFYDFDWDAKKARTNLVKHGVSFRLASSVLRDPLALTIFDAEHSTYEDRWVTVGRAANGQTLVVVHSSEWIAPTAMKLRIISARKADRDETRDYENTPR</sequence>
<dbReference type="InterPro" id="IPR038573">
    <property type="entry name" value="BrnT_sf"/>
</dbReference>
<gene>
    <name evidence="1" type="ORF">DVS81_19805</name>
</gene>
<dbReference type="Gene3D" id="3.10.450.530">
    <property type="entry name" value="Ribonuclease toxin, BrnT, of type II toxin-antitoxin system"/>
    <property type="match status" value="1"/>
</dbReference>
<proteinExistence type="predicted"/>
<dbReference type="Proteomes" id="UP000253831">
    <property type="component" value="Unassembled WGS sequence"/>
</dbReference>
<accession>A0A369XHM8</accession>
<dbReference type="AlphaFoldDB" id="A0A369XHM8"/>
<evidence type="ECO:0000313" key="2">
    <source>
        <dbReference type="Proteomes" id="UP000253831"/>
    </source>
</evidence>
<organism evidence="1 2">
    <name type="scientific">Candidatus Accumulibacter meliphilus</name>
    <dbReference type="NCBI Taxonomy" id="2211374"/>
    <lineage>
        <taxon>Bacteria</taxon>
        <taxon>Pseudomonadati</taxon>
        <taxon>Pseudomonadota</taxon>
        <taxon>Betaproteobacteria</taxon>
        <taxon>Candidatus Accumulibacter</taxon>
    </lineage>
</organism>
<dbReference type="EMBL" id="QPGA01000076">
    <property type="protein sequence ID" value="RDE48860.1"/>
    <property type="molecule type" value="Genomic_DNA"/>
</dbReference>
<protein>
    <submittedName>
        <fullName evidence="1">BrnT family toxin</fullName>
    </submittedName>
</protein>
<reference evidence="1 2" key="1">
    <citation type="submission" date="2018-05" db="EMBL/GenBank/DDBJ databases">
        <title>Integrated omic analyses show evidence that a Ca. Accumulibacter phosphatis strain performs denitrification under micro-aerobic conditions.</title>
        <authorList>
            <person name="Camejo P.Y."/>
            <person name="Katherine M.D."/>
            <person name="Daniel N.R."/>
        </authorList>
    </citation>
    <scope>NUCLEOTIDE SEQUENCE [LARGE SCALE GENOMIC DNA]</scope>
    <source>
        <strain evidence="1">UW-LDO-IC</strain>
    </source>
</reference>
<dbReference type="InterPro" id="IPR007460">
    <property type="entry name" value="BrnT_toxin"/>
</dbReference>
<evidence type="ECO:0000313" key="1">
    <source>
        <dbReference type="EMBL" id="RDE48860.1"/>
    </source>
</evidence>